<keyword evidence="1" id="KW-0863">Zinc-finger</keyword>
<evidence type="ECO:0000313" key="6">
    <source>
        <dbReference type="Proteomes" id="UP000053558"/>
    </source>
</evidence>
<gene>
    <name evidence="5" type="ORF">CONPUDRAFT_169355</name>
</gene>
<dbReference type="InterPro" id="IPR013087">
    <property type="entry name" value="Znf_C2H2_type"/>
</dbReference>
<sequence length="317" mass="36081">MRYRRALAAVQCGPAEDVLAERDATLATALADKALAEKDREFFREQYMQASGFVSSVRIENIELEKKAATADARAAVSDQRAKDGVAGIRALYESRIKTLQDELERERALMRILQERDARTGGDKIRRQAAEAAEIQEELANLREDYEEAVRGYEQIRGVYDRVYEERMYLEKRAKKLKKQKQNLVMQLAELGLQPLDAEVTQDGTTDDGQGVVDGEERESIVIERMVVQEREVSDEEVSDDEDRDEDDLADGPYPPDADESSFDYAQAVLEDVEDLDELFYQCLWRPGNGEHCPRAFDSIEDLERHVRSEHVAATP</sequence>
<dbReference type="KEGG" id="cput:CONPUDRAFT_169355"/>
<keyword evidence="1" id="KW-0862">Zinc</keyword>
<feature type="domain" description="C2H2-type" evidence="4">
    <location>
        <begin position="282"/>
        <end position="317"/>
    </location>
</feature>
<evidence type="ECO:0000256" key="1">
    <source>
        <dbReference type="PROSITE-ProRule" id="PRU00042"/>
    </source>
</evidence>
<name>A0A5M3M8Y1_CONPW</name>
<proteinExistence type="predicted"/>
<protein>
    <recommendedName>
        <fullName evidence="4">C2H2-type domain-containing protein</fullName>
    </recommendedName>
</protein>
<dbReference type="PROSITE" id="PS50157">
    <property type="entry name" value="ZINC_FINGER_C2H2_2"/>
    <property type="match status" value="1"/>
</dbReference>
<dbReference type="AlphaFoldDB" id="A0A5M3M8Y1"/>
<comment type="caution">
    <text evidence="5">The sequence shown here is derived from an EMBL/GenBank/DDBJ whole genome shotgun (WGS) entry which is preliminary data.</text>
</comment>
<keyword evidence="1" id="KW-0479">Metal-binding</keyword>
<dbReference type="EMBL" id="JH711588">
    <property type="protein sequence ID" value="EIW75537.1"/>
    <property type="molecule type" value="Genomic_DNA"/>
</dbReference>
<accession>A0A5M3M8Y1</accession>
<dbReference type="GO" id="GO:0008270">
    <property type="term" value="F:zinc ion binding"/>
    <property type="evidence" value="ECO:0007669"/>
    <property type="project" value="UniProtKB-KW"/>
</dbReference>
<keyword evidence="6" id="KW-1185">Reference proteome</keyword>
<feature type="compositionally biased region" description="Acidic residues" evidence="3">
    <location>
        <begin position="234"/>
        <end position="251"/>
    </location>
</feature>
<evidence type="ECO:0000256" key="2">
    <source>
        <dbReference type="SAM" id="Coils"/>
    </source>
</evidence>
<feature type="region of interest" description="Disordered" evidence="3">
    <location>
        <begin position="230"/>
        <end position="262"/>
    </location>
</feature>
<dbReference type="GeneID" id="19206199"/>
<dbReference type="OrthoDB" id="3647690at2759"/>
<reference evidence="6" key="1">
    <citation type="journal article" date="2012" name="Science">
        <title>The Paleozoic origin of enzymatic lignin decomposition reconstructed from 31 fungal genomes.</title>
        <authorList>
            <person name="Floudas D."/>
            <person name="Binder M."/>
            <person name="Riley R."/>
            <person name="Barry K."/>
            <person name="Blanchette R.A."/>
            <person name="Henrissat B."/>
            <person name="Martinez A.T."/>
            <person name="Otillar R."/>
            <person name="Spatafora J.W."/>
            <person name="Yadav J.S."/>
            <person name="Aerts A."/>
            <person name="Benoit I."/>
            <person name="Boyd A."/>
            <person name="Carlson A."/>
            <person name="Copeland A."/>
            <person name="Coutinho P.M."/>
            <person name="de Vries R.P."/>
            <person name="Ferreira P."/>
            <person name="Findley K."/>
            <person name="Foster B."/>
            <person name="Gaskell J."/>
            <person name="Glotzer D."/>
            <person name="Gorecki P."/>
            <person name="Heitman J."/>
            <person name="Hesse C."/>
            <person name="Hori C."/>
            <person name="Igarashi K."/>
            <person name="Jurgens J.A."/>
            <person name="Kallen N."/>
            <person name="Kersten P."/>
            <person name="Kohler A."/>
            <person name="Kuees U."/>
            <person name="Kumar T.K.A."/>
            <person name="Kuo A."/>
            <person name="LaButti K."/>
            <person name="Larrondo L.F."/>
            <person name="Lindquist E."/>
            <person name="Ling A."/>
            <person name="Lombard V."/>
            <person name="Lucas S."/>
            <person name="Lundell T."/>
            <person name="Martin R."/>
            <person name="McLaughlin D.J."/>
            <person name="Morgenstern I."/>
            <person name="Morin E."/>
            <person name="Murat C."/>
            <person name="Nagy L.G."/>
            <person name="Nolan M."/>
            <person name="Ohm R.A."/>
            <person name="Patyshakuliyeva A."/>
            <person name="Rokas A."/>
            <person name="Ruiz-Duenas F.J."/>
            <person name="Sabat G."/>
            <person name="Salamov A."/>
            <person name="Samejima M."/>
            <person name="Schmutz J."/>
            <person name="Slot J.C."/>
            <person name="St John F."/>
            <person name="Stenlid J."/>
            <person name="Sun H."/>
            <person name="Sun S."/>
            <person name="Syed K."/>
            <person name="Tsang A."/>
            <person name="Wiebenga A."/>
            <person name="Young D."/>
            <person name="Pisabarro A."/>
            <person name="Eastwood D.C."/>
            <person name="Martin F."/>
            <person name="Cullen D."/>
            <person name="Grigoriev I.V."/>
            <person name="Hibbett D.S."/>
        </authorList>
    </citation>
    <scope>NUCLEOTIDE SEQUENCE [LARGE SCALE GENOMIC DNA]</scope>
    <source>
        <strain evidence="6">RWD-64-598 SS2</strain>
    </source>
</reference>
<evidence type="ECO:0000313" key="5">
    <source>
        <dbReference type="EMBL" id="EIW75537.1"/>
    </source>
</evidence>
<dbReference type="Proteomes" id="UP000053558">
    <property type="component" value="Unassembled WGS sequence"/>
</dbReference>
<evidence type="ECO:0000259" key="4">
    <source>
        <dbReference type="PROSITE" id="PS50157"/>
    </source>
</evidence>
<keyword evidence="2" id="KW-0175">Coiled coil</keyword>
<evidence type="ECO:0000256" key="3">
    <source>
        <dbReference type="SAM" id="MobiDB-lite"/>
    </source>
</evidence>
<feature type="coiled-coil region" evidence="2">
    <location>
        <begin position="90"/>
        <end position="195"/>
    </location>
</feature>
<organism evidence="5 6">
    <name type="scientific">Coniophora puteana (strain RWD-64-598)</name>
    <name type="common">Brown rot fungus</name>
    <dbReference type="NCBI Taxonomy" id="741705"/>
    <lineage>
        <taxon>Eukaryota</taxon>
        <taxon>Fungi</taxon>
        <taxon>Dikarya</taxon>
        <taxon>Basidiomycota</taxon>
        <taxon>Agaricomycotina</taxon>
        <taxon>Agaricomycetes</taxon>
        <taxon>Agaricomycetidae</taxon>
        <taxon>Boletales</taxon>
        <taxon>Coniophorineae</taxon>
        <taxon>Coniophoraceae</taxon>
        <taxon>Coniophora</taxon>
    </lineage>
</organism>
<dbReference type="RefSeq" id="XP_007774245.1">
    <property type="nucleotide sequence ID" value="XM_007776055.1"/>
</dbReference>